<accession>A0A1J1HY35</accession>
<evidence type="ECO:0000313" key="3">
    <source>
        <dbReference type="Proteomes" id="UP000183832"/>
    </source>
</evidence>
<gene>
    <name evidence="2" type="ORF">CLUMA_CG006656</name>
</gene>
<evidence type="ECO:0000256" key="1">
    <source>
        <dbReference type="SAM" id="Coils"/>
    </source>
</evidence>
<dbReference type="AlphaFoldDB" id="A0A1J1HY35"/>
<organism evidence="2 3">
    <name type="scientific">Clunio marinus</name>
    <dbReference type="NCBI Taxonomy" id="568069"/>
    <lineage>
        <taxon>Eukaryota</taxon>
        <taxon>Metazoa</taxon>
        <taxon>Ecdysozoa</taxon>
        <taxon>Arthropoda</taxon>
        <taxon>Hexapoda</taxon>
        <taxon>Insecta</taxon>
        <taxon>Pterygota</taxon>
        <taxon>Neoptera</taxon>
        <taxon>Endopterygota</taxon>
        <taxon>Diptera</taxon>
        <taxon>Nematocera</taxon>
        <taxon>Chironomoidea</taxon>
        <taxon>Chironomidae</taxon>
        <taxon>Clunio</taxon>
    </lineage>
</organism>
<name>A0A1J1HY35_9DIPT</name>
<keyword evidence="1" id="KW-0175">Coiled coil</keyword>
<protein>
    <submittedName>
        <fullName evidence="2">CLUMA_CG006656, isoform A</fullName>
    </submittedName>
</protein>
<dbReference type="Proteomes" id="UP000183832">
    <property type="component" value="Unassembled WGS sequence"/>
</dbReference>
<sequence length="62" mass="7449">MNISARKTEKKDANKYRTFYRNNSKQSHQDFCCSEQQVKEFCKEIEENIEKLTNKINRKSST</sequence>
<reference evidence="2" key="1">
    <citation type="submission" date="2015-04" db="EMBL/GenBank/DDBJ databases">
        <authorList>
            <person name="Syromyatnikov M.Y."/>
            <person name="Popov V.N."/>
        </authorList>
    </citation>
    <scope>NUCLEOTIDE SEQUENCE [LARGE SCALE GENOMIC DNA]</scope>
</reference>
<keyword evidence="3" id="KW-1185">Reference proteome</keyword>
<evidence type="ECO:0000313" key="2">
    <source>
        <dbReference type="EMBL" id="CRK92933.1"/>
    </source>
</evidence>
<proteinExistence type="predicted"/>
<dbReference type="EMBL" id="CVRI01000036">
    <property type="protein sequence ID" value="CRK92933.1"/>
    <property type="molecule type" value="Genomic_DNA"/>
</dbReference>
<feature type="coiled-coil region" evidence="1">
    <location>
        <begin position="35"/>
        <end position="62"/>
    </location>
</feature>